<gene>
    <name evidence="2" type="primary">LOC141380656</name>
</gene>
<dbReference type="Proteomes" id="UP000000437">
    <property type="component" value="Chromosome 23"/>
</dbReference>
<sequence length="718" mass="83383">MGTKRCQTDLNDNDDDGTQRAARLRYDNESNIEHLQRLINNQLEMLQPQDLNITDQIQNFINDQLEWLEIPNNAVQVGQGPNDRFNYDPSLPQMGLNQIEIDRLITEGGSVGGFRVTPRLNFNALEIHRTLNFRDIITDNLAAYNILFTDILNEIVTFSRLLAGQNGFINISLRGHDLPSDINYVLSPENDYSVESFADEIEKTLQSNIDIPVDAPLELSVSIVRNRYGGVRRKLTDLVHNDVIRKNKMNLFCPINISNNICFSMCLAYFLNPQAPENELITQATDIHTSAGFGIQDQIAFSDIIKFEDHLNVKIVVFHRSVSGKLEIYKNSDNLHPRTVHLYLFDNHYYMIKKLNSFIGTSYVCDFCFHGYKDKREHKCKFMCNICNNPECVSFSKSKKTFRCLDCSRLCKSDFCYEMHKQKTADGRRSQCELIKFCDKCHRVYRAKLSGGKLIQHKCAPTRCIHCNEFIMNDDEHNCYIQPIELDEISEKYVFYDFETMYENGRHIANFVCAITYDGEEFTAEGLDCVERLVKYFRRPKYANYTFIAHNASGFDSYILLEYFSSVGLAPEIIMRGGRLIFIYDKAFKIRFIDSYNFLAMKLSKTTAAFNLTTTEKGFFPHKFNRLENVNYVGPYPPKCYYDYDMMSADDQAKFDSWYNEVCGQIFDFKKEIALYCRNDVVTFTGIVVNLTHTTDTLLLKKLHSQHSERRLIINWKH</sequence>
<organism evidence="1 2">
    <name type="scientific">Danio rerio</name>
    <name type="common">Zebrafish</name>
    <name type="synonym">Brachydanio rerio</name>
    <dbReference type="NCBI Taxonomy" id="7955"/>
    <lineage>
        <taxon>Eukaryota</taxon>
        <taxon>Metazoa</taxon>
        <taxon>Chordata</taxon>
        <taxon>Craniata</taxon>
        <taxon>Vertebrata</taxon>
        <taxon>Euteleostomi</taxon>
        <taxon>Actinopterygii</taxon>
        <taxon>Neopterygii</taxon>
        <taxon>Teleostei</taxon>
        <taxon>Ostariophysi</taxon>
        <taxon>Cypriniformes</taxon>
        <taxon>Danionidae</taxon>
        <taxon>Danioninae</taxon>
        <taxon>Danio</taxon>
    </lineage>
</organism>
<name>A0AC58IP39_DANRE</name>
<keyword evidence="1" id="KW-1185">Reference proteome</keyword>
<protein>
    <submittedName>
        <fullName evidence="2">Uncharacterized protein</fullName>
    </submittedName>
</protein>
<reference evidence="2" key="1">
    <citation type="submission" date="2025-08" db="UniProtKB">
        <authorList>
            <consortium name="RefSeq"/>
        </authorList>
    </citation>
    <scope>IDENTIFICATION</scope>
    <source>
        <strain evidence="2">Tuebingen</strain>
        <tissue evidence="2">Fibroblasts and whole tissue</tissue>
    </source>
</reference>
<proteinExistence type="predicted"/>
<evidence type="ECO:0000313" key="1">
    <source>
        <dbReference type="Proteomes" id="UP000000437"/>
    </source>
</evidence>
<evidence type="ECO:0000313" key="2">
    <source>
        <dbReference type="RefSeq" id="XP_073796001.1"/>
    </source>
</evidence>
<dbReference type="RefSeq" id="XP_073796001.1">
    <property type="nucleotide sequence ID" value="XM_073939900.1"/>
</dbReference>
<accession>A0AC58IP39</accession>